<accession>A0A6V8K2G6</accession>
<evidence type="ECO:0000313" key="2">
    <source>
        <dbReference type="Proteomes" id="UP000482800"/>
    </source>
</evidence>
<dbReference type="Gene3D" id="1.10.600.10">
    <property type="entry name" value="Farnesyl Diphosphate Synthase"/>
    <property type="match status" value="1"/>
</dbReference>
<dbReference type="InterPro" id="IPR008949">
    <property type="entry name" value="Isoprenoid_synthase_dom_sf"/>
</dbReference>
<reference evidence="1 2" key="1">
    <citation type="submission" date="2020-03" db="EMBL/GenBank/DDBJ databases">
        <title>Whole genome shotgun sequence of Phytohabitans houttuyneae NBRC 108639.</title>
        <authorList>
            <person name="Komaki H."/>
            <person name="Tamura T."/>
        </authorList>
    </citation>
    <scope>NUCLEOTIDE SEQUENCE [LARGE SCALE GENOMIC DNA]</scope>
    <source>
        <strain evidence="1 2">NBRC 108639</strain>
    </source>
</reference>
<protein>
    <submittedName>
        <fullName evidence="1">Uncharacterized protein</fullName>
    </submittedName>
</protein>
<dbReference type="Pfam" id="PF19086">
    <property type="entry name" value="Terpene_syn_C_2"/>
    <property type="match status" value="1"/>
</dbReference>
<evidence type="ECO:0000313" key="1">
    <source>
        <dbReference type="EMBL" id="GFJ79323.1"/>
    </source>
</evidence>
<dbReference type="SUPFAM" id="SSF48576">
    <property type="entry name" value="Terpenoid synthases"/>
    <property type="match status" value="1"/>
</dbReference>
<organism evidence="1 2">
    <name type="scientific">Phytohabitans houttuyneae</name>
    <dbReference type="NCBI Taxonomy" id="1076126"/>
    <lineage>
        <taxon>Bacteria</taxon>
        <taxon>Bacillati</taxon>
        <taxon>Actinomycetota</taxon>
        <taxon>Actinomycetes</taxon>
        <taxon>Micromonosporales</taxon>
        <taxon>Micromonosporaceae</taxon>
    </lineage>
</organism>
<reference evidence="1 2" key="2">
    <citation type="submission" date="2020-03" db="EMBL/GenBank/DDBJ databases">
        <authorList>
            <person name="Ichikawa N."/>
            <person name="Kimura A."/>
            <person name="Kitahashi Y."/>
            <person name="Uohara A."/>
        </authorList>
    </citation>
    <scope>NUCLEOTIDE SEQUENCE [LARGE SCALE GENOMIC DNA]</scope>
    <source>
        <strain evidence="1 2">NBRC 108639</strain>
    </source>
</reference>
<sequence length="112" mass="12541">MTESFYRHPAVRAFSQAGNDLLSWFNDLLSLERDAATSGGHNLVLALAAERHVPPEEAAAAARERWHRTMREFPALRAAVPPHGAAGRRYLDGVEFAVRGTMDWSYESARYN</sequence>
<name>A0A6V8K2G6_9ACTN</name>
<dbReference type="AlphaFoldDB" id="A0A6V8K2G6"/>
<comment type="caution">
    <text evidence="1">The sequence shown here is derived from an EMBL/GenBank/DDBJ whole genome shotgun (WGS) entry which is preliminary data.</text>
</comment>
<keyword evidence="2" id="KW-1185">Reference proteome</keyword>
<gene>
    <name evidence="1" type="ORF">Phou_035030</name>
</gene>
<dbReference type="RefSeq" id="WP_281365035.1">
    <property type="nucleotide sequence ID" value="NZ_BLPF01000001.1"/>
</dbReference>
<proteinExistence type="predicted"/>
<dbReference type="EMBL" id="BLPF01000001">
    <property type="protein sequence ID" value="GFJ79323.1"/>
    <property type="molecule type" value="Genomic_DNA"/>
</dbReference>
<dbReference type="Proteomes" id="UP000482800">
    <property type="component" value="Unassembled WGS sequence"/>
</dbReference>